<dbReference type="Pfam" id="PF00146">
    <property type="entry name" value="NADHdh"/>
    <property type="match status" value="1"/>
</dbReference>
<feature type="transmembrane region" description="Helical" evidence="6">
    <location>
        <begin position="55"/>
        <end position="78"/>
    </location>
</feature>
<evidence type="ECO:0000256" key="6">
    <source>
        <dbReference type="SAM" id="Phobius"/>
    </source>
</evidence>
<comment type="subcellular location">
    <subcellularLocation>
        <location evidence="5">Cell membrane</location>
        <topology evidence="5">Multi-pass membrane protein</topology>
    </subcellularLocation>
    <subcellularLocation>
        <location evidence="1">Membrane</location>
        <topology evidence="1">Multi-pass membrane protein</topology>
    </subcellularLocation>
</comment>
<organism evidence="7 8">
    <name type="scientific">Rubrobacter tropicus</name>
    <dbReference type="NCBI Taxonomy" id="2653851"/>
    <lineage>
        <taxon>Bacteria</taxon>
        <taxon>Bacillati</taxon>
        <taxon>Actinomycetota</taxon>
        <taxon>Rubrobacteria</taxon>
        <taxon>Rubrobacterales</taxon>
        <taxon>Rubrobacteraceae</taxon>
        <taxon>Rubrobacter</taxon>
    </lineage>
</organism>
<sequence length="304" mass="31906">MTTVIVVFALIVGAYLVAVLEAWTTTGRLSFASPLLSGIALLGRESIVPRKSDRIFFEVGPVLLLVSAVLAAAVLPLAPGLIVADLATGALFVNAALAYVMVALVMAGWGPDGAYAMVGGFRFLGQLIGYSMPIVMAIVGVAMRAESLLTTAIVESQAALPNAIYQPAGFVVFSVAAMSVCFLPPFDLPTAPGELAGGTMAEYTGWRLAVVRLARAVLVVTLAAAITVFYLGGWNGPVLPPWAWTAAKTLAVAAVMLVAGRYVPRVREEHMLAWYWKIGIPLALLNILYVGVVLVVGEPSSMSM</sequence>
<dbReference type="Proteomes" id="UP000501452">
    <property type="component" value="Chromosome"/>
</dbReference>
<dbReference type="AlphaFoldDB" id="A0A6G8QD94"/>
<feature type="transmembrane region" description="Helical" evidence="6">
    <location>
        <begin position="243"/>
        <end position="263"/>
    </location>
</feature>
<evidence type="ECO:0000256" key="2">
    <source>
        <dbReference type="ARBA" id="ARBA00022692"/>
    </source>
</evidence>
<dbReference type="GO" id="GO:0003954">
    <property type="term" value="F:NADH dehydrogenase activity"/>
    <property type="evidence" value="ECO:0007669"/>
    <property type="project" value="TreeGrafter"/>
</dbReference>
<reference evidence="7 8" key="1">
    <citation type="submission" date="2019-10" db="EMBL/GenBank/DDBJ databases">
        <title>Rubrobacter sp nov SCSIO 52090 isolated from a deep-sea sediment in the South China Sea.</title>
        <authorList>
            <person name="Chen R.W."/>
        </authorList>
    </citation>
    <scope>NUCLEOTIDE SEQUENCE [LARGE SCALE GENOMIC DNA]</scope>
    <source>
        <strain evidence="7 8">SCSIO 52909</strain>
    </source>
</reference>
<keyword evidence="4 6" id="KW-0472">Membrane</keyword>
<evidence type="ECO:0000256" key="4">
    <source>
        <dbReference type="ARBA" id="ARBA00023136"/>
    </source>
</evidence>
<evidence type="ECO:0000313" key="7">
    <source>
        <dbReference type="EMBL" id="QIN84480.1"/>
    </source>
</evidence>
<dbReference type="KEGG" id="rub:GBA63_18900"/>
<feature type="transmembrane region" description="Helical" evidence="6">
    <location>
        <begin position="121"/>
        <end position="143"/>
    </location>
</feature>
<dbReference type="GO" id="GO:0009060">
    <property type="term" value="P:aerobic respiration"/>
    <property type="evidence" value="ECO:0007669"/>
    <property type="project" value="TreeGrafter"/>
</dbReference>
<keyword evidence="5" id="KW-0520">NAD</keyword>
<evidence type="ECO:0000313" key="8">
    <source>
        <dbReference type="Proteomes" id="UP000501452"/>
    </source>
</evidence>
<dbReference type="RefSeq" id="WP_166178707.1">
    <property type="nucleotide sequence ID" value="NZ_CP045119.1"/>
</dbReference>
<dbReference type="EMBL" id="CP045119">
    <property type="protein sequence ID" value="QIN84480.1"/>
    <property type="molecule type" value="Genomic_DNA"/>
</dbReference>
<dbReference type="GO" id="GO:0005886">
    <property type="term" value="C:plasma membrane"/>
    <property type="evidence" value="ECO:0007669"/>
    <property type="project" value="UniProtKB-SubCell"/>
</dbReference>
<feature type="transmembrane region" description="Helical" evidence="6">
    <location>
        <begin position="213"/>
        <end position="231"/>
    </location>
</feature>
<feature type="transmembrane region" description="Helical" evidence="6">
    <location>
        <begin position="275"/>
        <end position="296"/>
    </location>
</feature>
<comment type="similarity">
    <text evidence="5">Belongs to the complex I subunit 1 family.</text>
</comment>
<proteinExistence type="inferred from homology"/>
<protein>
    <submittedName>
        <fullName evidence="7">NADH-quinone oxidoreductase subunit H</fullName>
    </submittedName>
</protein>
<name>A0A6G8QD94_9ACTN</name>
<feature type="transmembrane region" description="Helical" evidence="6">
    <location>
        <begin position="90"/>
        <end position="109"/>
    </location>
</feature>
<evidence type="ECO:0000256" key="5">
    <source>
        <dbReference type="RuleBase" id="RU000471"/>
    </source>
</evidence>
<dbReference type="InterPro" id="IPR001694">
    <property type="entry name" value="NADH_UbQ_OxRdtase_su1/FPO"/>
</dbReference>
<evidence type="ECO:0000256" key="3">
    <source>
        <dbReference type="ARBA" id="ARBA00022989"/>
    </source>
</evidence>
<evidence type="ECO:0000256" key="1">
    <source>
        <dbReference type="ARBA" id="ARBA00004141"/>
    </source>
</evidence>
<keyword evidence="2 5" id="KW-0812">Transmembrane</keyword>
<keyword evidence="3 6" id="KW-1133">Transmembrane helix</keyword>
<gene>
    <name evidence="7" type="ORF">GBA63_18900</name>
</gene>
<keyword evidence="8" id="KW-1185">Reference proteome</keyword>
<accession>A0A6G8QD94</accession>
<dbReference type="PANTHER" id="PTHR11432">
    <property type="entry name" value="NADH DEHYDROGENASE SUBUNIT 1"/>
    <property type="match status" value="1"/>
</dbReference>
<dbReference type="PANTHER" id="PTHR11432:SF3">
    <property type="entry name" value="NADH-UBIQUINONE OXIDOREDUCTASE CHAIN 1"/>
    <property type="match status" value="1"/>
</dbReference>